<keyword evidence="3" id="KW-0813">Transport</keyword>
<dbReference type="PANTHER" id="PTHR42810">
    <property type="entry name" value="PURINE PERMEASE C1399.01C-RELATED"/>
    <property type="match status" value="1"/>
</dbReference>
<feature type="transmembrane region" description="Helical" evidence="9">
    <location>
        <begin position="389"/>
        <end position="408"/>
    </location>
</feature>
<keyword evidence="7 9" id="KW-1133">Transmembrane helix</keyword>
<dbReference type="Pfam" id="PF00860">
    <property type="entry name" value="Xan_ur_permease"/>
    <property type="match status" value="1"/>
</dbReference>
<dbReference type="Pfam" id="PF09349">
    <property type="entry name" value="OHCU_decarbox"/>
    <property type="match status" value="1"/>
</dbReference>
<evidence type="ECO:0000256" key="5">
    <source>
        <dbReference type="ARBA" id="ARBA00022631"/>
    </source>
</evidence>
<sequence length="637" mass="67840">MNKIRKTHPVDAVPSPAKISILSLQHVLAFYAGAVIVPLLIASSLNLDPETTIHLINADLFTCGIATLIQSVGLGKKIGVRLPIIQGVTTTAVAPIIAIGLATTGGKGGLAGLPYIYGAIIFSGLFTFFAAPYFAKLLRFFPPIVTGTVLLVMGTSLLSVSANDFINYAEGTPDPVWLGYGFGTLAVIVLAQRFFKGFFGTIAVLIGLIGGTIVAAIAGHLDPAKVSAIGAADIVGITTPFYFGIPAFTFTGVISMIIVMIITMVETTGDVFATGEIVGKRITQKDVSAAIRADGISTLLGGILNSFPYTCFAQNVGLVRITQVKSRWVAAGAGVIMLFIGLIPKAGAIVAAIPSPVLGGASLALFANVAWVGLQTIAKADMKSSRNAVIVTTALGLAMLVTFKPGIAGVFPEWAQIFCSSGMTIGAITAILLNLLFFHVGNQNEPISAVKMGKVAIDDINLMSREAFVATFRKVFNNQTWPLEQAWEARNFTDVLNLRAAIQEAVLTADPKLQHQLILDYPDMYQLIATDAEAAAEISQDIGSLALDAATDEELAQLKEISEQYREKFAYPWVAYLGIYDTPQQIIAQGLRRLENSPARERIALLSEITEIANDRFDKIVADANPIIASWESKYSN</sequence>
<feature type="transmembrane region" description="Helical" evidence="9">
    <location>
        <begin position="202"/>
        <end position="221"/>
    </location>
</feature>
<comment type="subcellular location">
    <subcellularLocation>
        <location evidence="1">Cell membrane</location>
        <topology evidence="1">Multi-pass membrane protein</topology>
    </subcellularLocation>
</comment>
<dbReference type="SUPFAM" id="SSF158694">
    <property type="entry name" value="UraD-Like"/>
    <property type="match status" value="1"/>
</dbReference>
<dbReference type="NCBIfam" id="TIGR00801">
    <property type="entry name" value="ncs2"/>
    <property type="match status" value="1"/>
</dbReference>
<evidence type="ECO:0000259" key="10">
    <source>
        <dbReference type="Pfam" id="PF09349"/>
    </source>
</evidence>
<dbReference type="PROSITE" id="PS01116">
    <property type="entry name" value="XANTH_URACIL_PERMASE"/>
    <property type="match status" value="1"/>
</dbReference>
<evidence type="ECO:0000256" key="2">
    <source>
        <dbReference type="ARBA" id="ARBA00008821"/>
    </source>
</evidence>
<gene>
    <name evidence="11" type="ORF">J2S36_000320</name>
</gene>
<feature type="transmembrane region" description="Helical" evidence="9">
    <location>
        <begin position="414"/>
        <end position="438"/>
    </location>
</feature>
<feature type="transmembrane region" description="Helical" evidence="9">
    <location>
        <begin position="328"/>
        <end position="351"/>
    </location>
</feature>
<evidence type="ECO:0000256" key="7">
    <source>
        <dbReference type="ARBA" id="ARBA00022989"/>
    </source>
</evidence>
<feature type="transmembrane region" description="Helical" evidence="9">
    <location>
        <begin position="177"/>
        <end position="195"/>
    </location>
</feature>
<name>A0ABU1T064_9ACTO</name>
<evidence type="ECO:0000256" key="1">
    <source>
        <dbReference type="ARBA" id="ARBA00004651"/>
    </source>
</evidence>
<feature type="transmembrane region" description="Helical" evidence="9">
    <location>
        <begin position="53"/>
        <end position="72"/>
    </location>
</feature>
<comment type="caution">
    <text evidence="11">The sequence shown here is derived from an EMBL/GenBank/DDBJ whole genome shotgun (WGS) entry which is preliminary data.</text>
</comment>
<dbReference type="InterPro" id="IPR006042">
    <property type="entry name" value="Xan_ur_permease"/>
</dbReference>
<dbReference type="PANTHER" id="PTHR42810:SF4">
    <property type="entry name" value="URIC ACID TRANSPORTER UACT"/>
    <property type="match status" value="1"/>
</dbReference>
<evidence type="ECO:0000256" key="8">
    <source>
        <dbReference type="ARBA" id="ARBA00023136"/>
    </source>
</evidence>
<protein>
    <submittedName>
        <fullName evidence="11">Xanthine permease</fullName>
    </submittedName>
</protein>
<feature type="transmembrane region" description="Helical" evidence="9">
    <location>
        <begin position="357"/>
        <end position="377"/>
    </location>
</feature>
<dbReference type="Gene3D" id="1.10.3330.10">
    <property type="entry name" value="Oxo-4-hydroxy-4-carboxy-5-ureidoimidazoline decarboxylase"/>
    <property type="match status" value="1"/>
</dbReference>
<keyword evidence="12" id="KW-1185">Reference proteome</keyword>
<keyword evidence="5" id="KW-0659">Purine metabolism</keyword>
<dbReference type="InterPro" id="IPR017588">
    <property type="entry name" value="UacT-like"/>
</dbReference>
<feature type="transmembrane region" description="Helical" evidence="9">
    <location>
        <begin position="115"/>
        <end position="134"/>
    </location>
</feature>
<comment type="similarity">
    <text evidence="2">Belongs to the nucleobase:cation symporter-2 (NCS2) (TC 2.A.40) family.</text>
</comment>
<evidence type="ECO:0000256" key="9">
    <source>
        <dbReference type="SAM" id="Phobius"/>
    </source>
</evidence>
<evidence type="ECO:0000313" key="11">
    <source>
        <dbReference type="EMBL" id="MDR6938777.1"/>
    </source>
</evidence>
<keyword evidence="8 9" id="KW-0472">Membrane</keyword>
<reference evidence="11 12" key="1">
    <citation type="submission" date="2023-07" db="EMBL/GenBank/DDBJ databases">
        <title>Sequencing the genomes of 1000 actinobacteria strains.</title>
        <authorList>
            <person name="Klenk H.-P."/>
        </authorList>
    </citation>
    <scope>NUCLEOTIDE SEQUENCE [LARGE SCALE GENOMIC DNA]</scope>
    <source>
        <strain evidence="11 12">DSM 15539</strain>
    </source>
</reference>
<keyword evidence="4" id="KW-1003">Cell membrane</keyword>
<feature type="transmembrane region" description="Helical" evidence="9">
    <location>
        <begin position="21"/>
        <end position="41"/>
    </location>
</feature>
<dbReference type="Proteomes" id="UP001266099">
    <property type="component" value="Unassembled WGS sequence"/>
</dbReference>
<evidence type="ECO:0000256" key="6">
    <source>
        <dbReference type="ARBA" id="ARBA00022692"/>
    </source>
</evidence>
<accession>A0ABU1T064</accession>
<organism evidence="11 12">
    <name type="scientific">Arcanobacterium hippocoleae</name>
    <dbReference type="NCBI Taxonomy" id="149017"/>
    <lineage>
        <taxon>Bacteria</taxon>
        <taxon>Bacillati</taxon>
        <taxon>Actinomycetota</taxon>
        <taxon>Actinomycetes</taxon>
        <taxon>Actinomycetales</taxon>
        <taxon>Actinomycetaceae</taxon>
        <taxon>Arcanobacterium</taxon>
    </lineage>
</organism>
<dbReference type="InterPro" id="IPR036778">
    <property type="entry name" value="OHCU_decarboxylase_sf"/>
</dbReference>
<dbReference type="InterPro" id="IPR018020">
    <property type="entry name" value="OHCU_decarboxylase"/>
</dbReference>
<dbReference type="NCBIfam" id="TIGR03173">
    <property type="entry name" value="pbuX"/>
    <property type="match status" value="1"/>
</dbReference>
<evidence type="ECO:0000256" key="4">
    <source>
        <dbReference type="ARBA" id="ARBA00022475"/>
    </source>
</evidence>
<dbReference type="RefSeq" id="WP_309954854.1">
    <property type="nucleotide sequence ID" value="NZ_JAVDUJ010000001.1"/>
</dbReference>
<evidence type="ECO:0000256" key="3">
    <source>
        <dbReference type="ARBA" id="ARBA00022448"/>
    </source>
</evidence>
<dbReference type="EMBL" id="JAVDUJ010000001">
    <property type="protein sequence ID" value="MDR6938777.1"/>
    <property type="molecule type" value="Genomic_DNA"/>
</dbReference>
<feature type="transmembrane region" description="Helical" evidence="9">
    <location>
        <begin position="141"/>
        <end position="162"/>
    </location>
</feature>
<evidence type="ECO:0000313" key="12">
    <source>
        <dbReference type="Proteomes" id="UP001266099"/>
    </source>
</evidence>
<keyword evidence="6 9" id="KW-0812">Transmembrane</keyword>
<feature type="transmembrane region" description="Helical" evidence="9">
    <location>
        <begin position="84"/>
        <end position="103"/>
    </location>
</feature>
<proteinExistence type="inferred from homology"/>
<feature type="domain" description="Oxo-4-hydroxy-4-carboxy-5-ureidoimidazoline decarboxylase" evidence="10">
    <location>
        <begin position="461"/>
        <end position="617"/>
    </location>
</feature>
<feature type="transmembrane region" description="Helical" evidence="9">
    <location>
        <begin position="241"/>
        <end position="262"/>
    </location>
</feature>
<dbReference type="NCBIfam" id="NF037981">
    <property type="entry name" value="NCS2_1"/>
    <property type="match status" value="1"/>
</dbReference>
<dbReference type="InterPro" id="IPR006043">
    <property type="entry name" value="NCS2"/>
</dbReference>